<dbReference type="Proteomes" id="UP000293547">
    <property type="component" value="Unassembled WGS sequence"/>
</dbReference>
<keyword evidence="2" id="KW-1185">Reference proteome</keyword>
<accession>A0ACB6F6G3</accession>
<evidence type="ECO:0000313" key="2">
    <source>
        <dbReference type="Proteomes" id="UP000293547"/>
    </source>
</evidence>
<evidence type="ECO:0000313" key="1">
    <source>
        <dbReference type="EMBL" id="KAB2100017.1"/>
    </source>
</evidence>
<reference evidence="1 2" key="1">
    <citation type="journal article" date="2019" name="bioRxiv">
        <title>Genomics, evolutionary history and diagnostics of the Alternaria alternata species group including apple and Asian pear pathotypes.</title>
        <authorList>
            <person name="Armitage A.D."/>
            <person name="Cockerton H.M."/>
            <person name="Sreenivasaprasad S."/>
            <person name="Woodhall J.W."/>
            <person name="Lane C.R."/>
            <person name="Harrison R.J."/>
            <person name="Clarkson J.P."/>
        </authorList>
    </citation>
    <scope>NUCLEOTIDE SEQUENCE [LARGE SCALE GENOMIC DNA]</scope>
    <source>
        <strain evidence="1 2">FERA 650</strain>
    </source>
</reference>
<sequence length="67" mass="7305">MSHHFNKAAGFRKTSSRSMCSRSCAGSVSKKAEDEKAEDEKDNSLSGTKLLFQTSPHATKSTNEVAR</sequence>
<dbReference type="EMBL" id="PDWZ02000014">
    <property type="protein sequence ID" value="KAB2100017.1"/>
    <property type="molecule type" value="Genomic_DNA"/>
</dbReference>
<name>A0ACB6F6G3_9PLEO</name>
<organism evidence="1 2">
    <name type="scientific">Alternaria gaisen</name>
    <dbReference type="NCBI Taxonomy" id="167740"/>
    <lineage>
        <taxon>Eukaryota</taxon>
        <taxon>Fungi</taxon>
        <taxon>Dikarya</taxon>
        <taxon>Ascomycota</taxon>
        <taxon>Pezizomycotina</taxon>
        <taxon>Dothideomycetes</taxon>
        <taxon>Pleosporomycetidae</taxon>
        <taxon>Pleosporales</taxon>
        <taxon>Pleosporineae</taxon>
        <taxon>Pleosporaceae</taxon>
        <taxon>Alternaria</taxon>
        <taxon>Alternaria sect. Alternaria</taxon>
    </lineage>
</organism>
<protein>
    <submittedName>
        <fullName evidence="1">Uncharacterized protein</fullName>
    </submittedName>
</protein>
<comment type="caution">
    <text evidence="1">The sequence shown here is derived from an EMBL/GenBank/DDBJ whole genome shotgun (WGS) entry which is preliminary data.</text>
</comment>
<gene>
    <name evidence="1" type="ORF">AG0111_0g11644</name>
</gene>
<proteinExistence type="predicted"/>